<dbReference type="PROSITE" id="PS50090">
    <property type="entry name" value="MYB_LIKE"/>
    <property type="match status" value="1"/>
</dbReference>
<feature type="region of interest" description="Disordered" evidence="1">
    <location>
        <begin position="258"/>
        <end position="364"/>
    </location>
</feature>
<evidence type="ECO:0000313" key="3">
    <source>
        <dbReference type="EMBL" id="EXC32757.1"/>
    </source>
</evidence>
<dbReference type="InterPro" id="IPR001005">
    <property type="entry name" value="SANT/Myb"/>
</dbReference>
<dbReference type="Proteomes" id="UP000030645">
    <property type="component" value="Unassembled WGS sequence"/>
</dbReference>
<gene>
    <name evidence="3" type="ORF">L484_019870</name>
</gene>
<sequence>MADEDIGQSRSASGSRRTRSQAAPDWSAMDELILVNEIAAVEADCLKALSSYQKWKIIAENCAAQDVSRSLNQYRRKWDSLLQDYNSIKRWELKSRRDSYWAMKTDRREELGLPRSFDEELFAAIGNLVRARENHSDTEQESDGEAKEETIDVAKELAVPVCIFVNDSYCSVLIELLAEEKSHAVMRRRAEHNCFIADNYMASKEQITAKEHREMLHNFMRVVSSVMLLAALLWSKRKRQQSTSQEKRSWKNLAEEDLSESFANEKPSKSCTKGKPPRSQAEKNPMQRSLEEKPVRKPELNEETPQLRSARKMTRKAHVEEKETVSIEEKEQMIEEKPVRNPTLVEEKSQQRSSKKMPRKGHVEEKKTIGIEDKEQMIEENPVRNPVLEEEKVQRRQIGDVDHVKEETISIDDKEKMFALILRENAKRISSIVAEDAGFEAENAVSADHDLQTESAEFVRHQGDKLIACLGDIVKTLDQLCALCPRI</sequence>
<reference evidence="4" key="1">
    <citation type="submission" date="2013-01" db="EMBL/GenBank/DDBJ databases">
        <title>Draft Genome Sequence of a Mulberry Tree, Morus notabilis C.K. Schneid.</title>
        <authorList>
            <person name="He N."/>
            <person name="Zhao S."/>
        </authorList>
    </citation>
    <scope>NUCLEOTIDE SEQUENCE</scope>
</reference>
<keyword evidence="4" id="KW-1185">Reference proteome</keyword>
<evidence type="ECO:0000313" key="4">
    <source>
        <dbReference type="Proteomes" id="UP000030645"/>
    </source>
</evidence>
<name>W9SHU9_9ROSA</name>
<dbReference type="EMBL" id="KE346312">
    <property type="protein sequence ID" value="EXC32757.1"/>
    <property type="molecule type" value="Genomic_DNA"/>
</dbReference>
<dbReference type="PANTHER" id="PTHR33492">
    <property type="entry name" value="OSJNBA0043A12.37 PROTEIN-RELATED"/>
    <property type="match status" value="1"/>
</dbReference>
<proteinExistence type="predicted"/>
<evidence type="ECO:0000256" key="1">
    <source>
        <dbReference type="SAM" id="MobiDB-lite"/>
    </source>
</evidence>
<feature type="compositionally biased region" description="Basic and acidic residues" evidence="1">
    <location>
        <begin position="317"/>
        <end position="350"/>
    </location>
</feature>
<dbReference type="eggNOG" id="ENOG502RXTE">
    <property type="taxonomic scope" value="Eukaryota"/>
</dbReference>
<dbReference type="PANTHER" id="PTHR33492:SF4">
    <property type="entry name" value="OS02G0174300 PROTEIN"/>
    <property type="match status" value="1"/>
</dbReference>
<dbReference type="STRING" id="981085.W9SHU9"/>
<protein>
    <recommendedName>
        <fullName evidence="2">Myb-like domain-containing protein</fullName>
    </recommendedName>
</protein>
<feature type="region of interest" description="Disordered" evidence="1">
    <location>
        <begin position="1"/>
        <end position="23"/>
    </location>
</feature>
<feature type="compositionally biased region" description="Basic and acidic residues" evidence="1">
    <location>
        <begin position="289"/>
        <end position="300"/>
    </location>
</feature>
<dbReference type="AlphaFoldDB" id="W9SHU9"/>
<dbReference type="Gene3D" id="1.10.10.60">
    <property type="entry name" value="Homeodomain-like"/>
    <property type="match status" value="1"/>
</dbReference>
<organism evidence="3 4">
    <name type="scientific">Morus notabilis</name>
    <dbReference type="NCBI Taxonomy" id="981085"/>
    <lineage>
        <taxon>Eukaryota</taxon>
        <taxon>Viridiplantae</taxon>
        <taxon>Streptophyta</taxon>
        <taxon>Embryophyta</taxon>
        <taxon>Tracheophyta</taxon>
        <taxon>Spermatophyta</taxon>
        <taxon>Magnoliopsida</taxon>
        <taxon>eudicotyledons</taxon>
        <taxon>Gunneridae</taxon>
        <taxon>Pentapetalae</taxon>
        <taxon>rosids</taxon>
        <taxon>fabids</taxon>
        <taxon>Rosales</taxon>
        <taxon>Moraceae</taxon>
        <taxon>Moreae</taxon>
        <taxon>Morus</taxon>
    </lineage>
</organism>
<feature type="compositionally biased region" description="Low complexity" evidence="1">
    <location>
        <begin position="8"/>
        <end position="23"/>
    </location>
</feature>
<accession>W9SHU9</accession>
<evidence type="ECO:0000259" key="2">
    <source>
        <dbReference type="PROSITE" id="PS50090"/>
    </source>
</evidence>
<feature type="domain" description="Myb-like" evidence="2">
    <location>
        <begin position="26"/>
        <end position="82"/>
    </location>
</feature>